<keyword evidence="4" id="KW-1185">Reference proteome</keyword>
<keyword evidence="2" id="KW-0732">Signal</keyword>
<sequence length="144" mass="14510">MAVLRAILILTAVLAATAQIDSPINGRPVTVLQTGLPEQSSSSQPEDPSITGPNQVFSGEFYGENPTSAGVNNGAGDQTAGVSANAFGHGETTYAGGQLTQNHFEPHGVDYAVTAEGQQYGGTVGANPDGLGGEGPVVEATGRK</sequence>
<feature type="compositionally biased region" description="Low complexity" evidence="1">
    <location>
        <begin position="37"/>
        <end position="49"/>
    </location>
</feature>
<organism evidence="3 4">
    <name type="scientific">Symbiochloris irregularis</name>
    <dbReference type="NCBI Taxonomy" id="706552"/>
    <lineage>
        <taxon>Eukaryota</taxon>
        <taxon>Viridiplantae</taxon>
        <taxon>Chlorophyta</taxon>
        <taxon>core chlorophytes</taxon>
        <taxon>Trebouxiophyceae</taxon>
        <taxon>Trebouxiales</taxon>
        <taxon>Trebouxiaceae</taxon>
        <taxon>Symbiochloris</taxon>
    </lineage>
</organism>
<comment type="caution">
    <text evidence="3">The sequence shown here is derived from an EMBL/GenBank/DDBJ whole genome shotgun (WGS) entry which is preliminary data.</text>
</comment>
<evidence type="ECO:0000256" key="1">
    <source>
        <dbReference type="SAM" id="MobiDB-lite"/>
    </source>
</evidence>
<feature type="signal peptide" evidence="2">
    <location>
        <begin position="1"/>
        <end position="18"/>
    </location>
</feature>
<reference evidence="3 4" key="1">
    <citation type="journal article" date="2024" name="Nat. Commun.">
        <title>Phylogenomics reveals the evolutionary origins of lichenization in chlorophyte algae.</title>
        <authorList>
            <person name="Puginier C."/>
            <person name="Libourel C."/>
            <person name="Otte J."/>
            <person name="Skaloud P."/>
            <person name="Haon M."/>
            <person name="Grisel S."/>
            <person name="Petersen M."/>
            <person name="Berrin J.G."/>
            <person name="Delaux P.M."/>
            <person name="Dal Grande F."/>
            <person name="Keller J."/>
        </authorList>
    </citation>
    <scope>NUCLEOTIDE SEQUENCE [LARGE SCALE GENOMIC DNA]</scope>
    <source>
        <strain evidence="3 4">SAG 2036</strain>
    </source>
</reference>
<protein>
    <submittedName>
        <fullName evidence="3">Uncharacterized protein</fullName>
    </submittedName>
</protein>
<gene>
    <name evidence="3" type="ORF">WJX73_004509</name>
</gene>
<feature type="region of interest" description="Disordered" evidence="1">
    <location>
        <begin position="120"/>
        <end position="144"/>
    </location>
</feature>
<dbReference type="Proteomes" id="UP001465755">
    <property type="component" value="Unassembled WGS sequence"/>
</dbReference>
<name>A0AAW1P048_9CHLO</name>
<feature type="compositionally biased region" description="Gly residues" evidence="1">
    <location>
        <begin position="120"/>
        <end position="135"/>
    </location>
</feature>
<dbReference type="EMBL" id="JALJOQ010000092">
    <property type="protein sequence ID" value="KAK9799012.1"/>
    <property type="molecule type" value="Genomic_DNA"/>
</dbReference>
<feature type="region of interest" description="Disordered" evidence="1">
    <location>
        <begin position="34"/>
        <end position="77"/>
    </location>
</feature>
<evidence type="ECO:0000313" key="3">
    <source>
        <dbReference type="EMBL" id="KAK9799012.1"/>
    </source>
</evidence>
<accession>A0AAW1P048</accession>
<evidence type="ECO:0000256" key="2">
    <source>
        <dbReference type="SAM" id="SignalP"/>
    </source>
</evidence>
<dbReference type="AlphaFoldDB" id="A0AAW1P048"/>
<evidence type="ECO:0000313" key="4">
    <source>
        <dbReference type="Proteomes" id="UP001465755"/>
    </source>
</evidence>
<proteinExistence type="predicted"/>
<feature type="chain" id="PRO_5043643225" evidence="2">
    <location>
        <begin position="19"/>
        <end position="144"/>
    </location>
</feature>